<dbReference type="InterPro" id="IPR017930">
    <property type="entry name" value="Myb_dom"/>
</dbReference>
<feature type="compositionally biased region" description="Basic and acidic residues" evidence="8">
    <location>
        <begin position="835"/>
        <end position="844"/>
    </location>
</feature>
<evidence type="ECO:0000256" key="5">
    <source>
        <dbReference type="ARBA" id="ARBA00022833"/>
    </source>
</evidence>
<feature type="region of interest" description="Disordered" evidence="8">
    <location>
        <begin position="460"/>
        <end position="485"/>
    </location>
</feature>
<accession>A0AAW1RX88</accession>
<proteinExistence type="predicted"/>
<dbReference type="InterPro" id="IPR013083">
    <property type="entry name" value="Znf_RING/FYVE/PHD"/>
</dbReference>
<evidence type="ECO:0000256" key="3">
    <source>
        <dbReference type="ARBA" id="ARBA00022723"/>
    </source>
</evidence>
<dbReference type="PROSITE" id="PS50090">
    <property type="entry name" value="MYB_LIKE"/>
    <property type="match status" value="1"/>
</dbReference>
<evidence type="ECO:0000259" key="9">
    <source>
        <dbReference type="PROSITE" id="PS50090"/>
    </source>
</evidence>
<dbReference type="InterPro" id="IPR011011">
    <property type="entry name" value="Znf_FYVE_PHD"/>
</dbReference>
<keyword evidence="2" id="KW-0158">Chromosome</keyword>
<dbReference type="InterPro" id="IPR044597">
    <property type="entry name" value="SMH1-6"/>
</dbReference>
<dbReference type="Proteomes" id="UP001445335">
    <property type="component" value="Unassembled WGS sequence"/>
</dbReference>
<keyword evidence="5" id="KW-0862">Zinc</keyword>
<feature type="region of interest" description="Disordered" evidence="8">
    <location>
        <begin position="362"/>
        <end position="414"/>
    </location>
</feature>
<feature type="domain" description="HTH myb-type" evidence="10">
    <location>
        <begin position="1"/>
        <end position="63"/>
    </location>
</feature>
<reference evidence="11 12" key="1">
    <citation type="journal article" date="2024" name="Nat. Commun.">
        <title>Phylogenomics reveals the evolutionary origins of lichenization in chlorophyte algae.</title>
        <authorList>
            <person name="Puginier C."/>
            <person name="Libourel C."/>
            <person name="Otte J."/>
            <person name="Skaloud P."/>
            <person name="Haon M."/>
            <person name="Grisel S."/>
            <person name="Petersen M."/>
            <person name="Berrin J.G."/>
            <person name="Delaux P.M."/>
            <person name="Dal Grande F."/>
            <person name="Keller J."/>
        </authorList>
    </citation>
    <scope>NUCLEOTIDE SEQUENCE [LARGE SCALE GENOMIC DNA]</scope>
    <source>
        <strain evidence="11 12">SAG 245.80</strain>
    </source>
</reference>
<evidence type="ECO:0000256" key="1">
    <source>
        <dbReference type="ARBA" id="ARBA00004123"/>
    </source>
</evidence>
<evidence type="ECO:0000256" key="2">
    <source>
        <dbReference type="ARBA" id="ARBA00022454"/>
    </source>
</evidence>
<dbReference type="EMBL" id="JALJOU010000019">
    <property type="protein sequence ID" value="KAK9838265.1"/>
    <property type="molecule type" value="Genomic_DNA"/>
</dbReference>
<keyword evidence="6" id="KW-0238">DNA-binding</keyword>
<dbReference type="SMART" id="SM00717">
    <property type="entry name" value="SANT"/>
    <property type="match status" value="1"/>
</dbReference>
<keyword evidence="4" id="KW-0863">Zinc-finger</keyword>
<name>A0AAW1RX88_9CHLO</name>
<feature type="region of interest" description="Disordered" evidence="8">
    <location>
        <begin position="506"/>
        <end position="533"/>
    </location>
</feature>
<comment type="caution">
    <text evidence="11">The sequence shown here is derived from an EMBL/GenBank/DDBJ whole genome shotgun (WGS) entry which is preliminary data.</text>
</comment>
<keyword evidence="3" id="KW-0479">Metal-binding</keyword>
<evidence type="ECO:0000256" key="7">
    <source>
        <dbReference type="ARBA" id="ARBA00023242"/>
    </source>
</evidence>
<dbReference type="PANTHER" id="PTHR46267:SF15">
    <property type="entry name" value="WINGED HELIX-TURN-HELIX TRANSCRIPTION REPRESSOR DNA-BINDING PROTEIN-RELATED"/>
    <property type="match status" value="1"/>
</dbReference>
<evidence type="ECO:0000256" key="8">
    <source>
        <dbReference type="SAM" id="MobiDB-lite"/>
    </source>
</evidence>
<dbReference type="GO" id="GO:0008270">
    <property type="term" value="F:zinc ion binding"/>
    <property type="evidence" value="ECO:0007669"/>
    <property type="project" value="UniProtKB-KW"/>
</dbReference>
<dbReference type="PANTHER" id="PTHR46267">
    <property type="entry name" value="SINGLE MYB HISTONE 4"/>
    <property type="match status" value="1"/>
</dbReference>
<evidence type="ECO:0008006" key="13">
    <source>
        <dbReference type="Google" id="ProtNLM"/>
    </source>
</evidence>
<feature type="compositionally biased region" description="Low complexity" evidence="8">
    <location>
        <begin position="460"/>
        <end position="472"/>
    </location>
</feature>
<dbReference type="GO" id="GO:0003691">
    <property type="term" value="F:double-stranded telomeric DNA binding"/>
    <property type="evidence" value="ECO:0007669"/>
    <property type="project" value="InterPro"/>
</dbReference>
<protein>
    <recommendedName>
        <fullName evidence="13">MYB transcription factor</fullName>
    </recommendedName>
</protein>
<comment type="subcellular location">
    <subcellularLocation>
        <location evidence="1">Nucleus</location>
    </subcellularLocation>
</comment>
<sequence>MAKVRDYRVWAAEEEDALRSGVAKHGIGAWEIIRQDPAYRSLLIDRTGVQLKDKWRNLVKFKHVSRSEVDSFRGASALDSRRRSSVRTLRRRVEGVEPLTEIEQLRRENIARNKQALASLVGDGHLGALRQKEFGGHTSGRHAASHHDQEAAESVVAAAVAEVVAARAALEAAYDAERADVLAWLQAAERRLASAEEAAAAALRQARRQRQSSPPLPKRTSQRAAATSRKRYSDYEYDAEPGERSPSSAIGARASVSRLGTEDRRFGIYDERRYSTNGAPYSDRSSSATASESGLAHGGKAVNPKPYPRLGSERCASPAAVPSGDDGGEVACLCGTRHDDGQAMIECERCQVWAHLACLEAGGGSGKRRESSWGDPDELEGGPPPAKRRAAGPLWDGRNGSTSGDGDAAQQHPARLLERDAARSSAYTIFFEAASEELEKELDSVPDLLESLLELQDGRAAPARAPDPNPGGHSRGGHTFSGLRRLGIGGGGGLQPIKMARALALKQAGGSGHGSGGQGGGRGRGSGRAGNTAGGAGLAGGGMAIGELPLELDAVMVELASGSGEHELGLDATAMALHDNDEVGHSTKALELRCLAQVGHSGALGGSGGGGEGDEASSNALQAAASAAFLGTVASGALGGGALAPVWLPWHDPAPAPPAPRPSLPPKKAAAAAAAAAAEAAQAAEAAAAAFGGVGSLDAADLTGGFARHDKRGEDLGDDLAAQLAAFHSLRASPPADDDAAFALTKAAFAGLPNSGLLPATPSQGGIPRGGYAGAHLAQGGGSFGGCGTGGGAKHSHHHHTGAGEALGEEVWPVHLDIEQMLNPDGESDNLSDGGGRRLPVDARLRRKVA</sequence>
<dbReference type="SUPFAM" id="SSF57903">
    <property type="entry name" value="FYVE/PHD zinc finger"/>
    <property type="match status" value="1"/>
</dbReference>
<dbReference type="Gene3D" id="3.30.40.10">
    <property type="entry name" value="Zinc/RING finger domain, C3HC4 (zinc finger)"/>
    <property type="match status" value="1"/>
</dbReference>
<evidence type="ECO:0000256" key="4">
    <source>
        <dbReference type="ARBA" id="ARBA00022771"/>
    </source>
</evidence>
<dbReference type="Gene3D" id="1.10.246.220">
    <property type="match status" value="1"/>
</dbReference>
<keyword evidence="7" id="KW-0539">Nucleus</keyword>
<dbReference type="Pfam" id="PF00249">
    <property type="entry name" value="Myb_DNA-binding"/>
    <property type="match status" value="1"/>
</dbReference>
<evidence type="ECO:0000313" key="11">
    <source>
        <dbReference type="EMBL" id="KAK9838265.1"/>
    </source>
</evidence>
<dbReference type="AlphaFoldDB" id="A0AAW1RX88"/>
<feature type="compositionally biased region" description="Low complexity" evidence="8">
    <location>
        <begin position="282"/>
        <end position="295"/>
    </location>
</feature>
<organism evidence="11 12">
    <name type="scientific">Elliptochloris bilobata</name>
    <dbReference type="NCBI Taxonomy" id="381761"/>
    <lineage>
        <taxon>Eukaryota</taxon>
        <taxon>Viridiplantae</taxon>
        <taxon>Chlorophyta</taxon>
        <taxon>core chlorophytes</taxon>
        <taxon>Trebouxiophyceae</taxon>
        <taxon>Trebouxiophyceae incertae sedis</taxon>
        <taxon>Elliptochloris clade</taxon>
        <taxon>Elliptochloris</taxon>
    </lineage>
</organism>
<feature type="domain" description="Myb-like" evidence="9">
    <location>
        <begin position="10"/>
        <end position="59"/>
    </location>
</feature>
<feature type="region of interest" description="Disordered" evidence="8">
    <location>
        <begin position="822"/>
        <end position="850"/>
    </location>
</feature>
<dbReference type="CDD" id="cd11660">
    <property type="entry name" value="SANT_TRF"/>
    <property type="match status" value="1"/>
</dbReference>
<evidence type="ECO:0000256" key="6">
    <source>
        <dbReference type="ARBA" id="ARBA00023125"/>
    </source>
</evidence>
<dbReference type="SUPFAM" id="SSF46689">
    <property type="entry name" value="Homeodomain-like"/>
    <property type="match status" value="1"/>
</dbReference>
<dbReference type="InterPro" id="IPR019787">
    <property type="entry name" value="Znf_PHD-finger"/>
</dbReference>
<dbReference type="InterPro" id="IPR001005">
    <property type="entry name" value="SANT/Myb"/>
</dbReference>
<feature type="compositionally biased region" description="Gly residues" evidence="8">
    <location>
        <begin position="509"/>
        <end position="533"/>
    </location>
</feature>
<dbReference type="InterPro" id="IPR009057">
    <property type="entry name" value="Homeodomain-like_sf"/>
</dbReference>
<dbReference type="GO" id="GO:0005634">
    <property type="term" value="C:nucleus"/>
    <property type="evidence" value="ECO:0007669"/>
    <property type="project" value="UniProtKB-SubCell"/>
</dbReference>
<evidence type="ECO:0000313" key="12">
    <source>
        <dbReference type="Proteomes" id="UP001445335"/>
    </source>
</evidence>
<evidence type="ECO:0000259" key="10">
    <source>
        <dbReference type="PROSITE" id="PS51294"/>
    </source>
</evidence>
<dbReference type="Pfam" id="PF00628">
    <property type="entry name" value="PHD"/>
    <property type="match status" value="1"/>
</dbReference>
<feature type="region of interest" description="Disordered" evidence="8">
    <location>
        <begin position="277"/>
        <end position="326"/>
    </location>
</feature>
<dbReference type="PROSITE" id="PS51294">
    <property type="entry name" value="HTH_MYB"/>
    <property type="match status" value="1"/>
</dbReference>
<feature type="region of interest" description="Disordered" evidence="8">
    <location>
        <begin position="203"/>
        <end position="256"/>
    </location>
</feature>
<gene>
    <name evidence="11" type="ORF">WJX81_001039</name>
</gene>
<keyword evidence="12" id="KW-1185">Reference proteome</keyword>